<gene>
    <name evidence="4" type="ORF">OS493_024295</name>
</gene>
<organism evidence="4 5">
    <name type="scientific">Desmophyllum pertusum</name>
    <dbReference type="NCBI Taxonomy" id="174260"/>
    <lineage>
        <taxon>Eukaryota</taxon>
        <taxon>Metazoa</taxon>
        <taxon>Cnidaria</taxon>
        <taxon>Anthozoa</taxon>
        <taxon>Hexacorallia</taxon>
        <taxon>Scleractinia</taxon>
        <taxon>Caryophylliina</taxon>
        <taxon>Caryophylliidae</taxon>
        <taxon>Desmophyllum</taxon>
    </lineage>
</organism>
<evidence type="ECO:0000313" key="4">
    <source>
        <dbReference type="EMBL" id="KAJ7371618.1"/>
    </source>
</evidence>
<evidence type="ECO:0000313" key="5">
    <source>
        <dbReference type="Proteomes" id="UP001163046"/>
    </source>
</evidence>
<keyword evidence="1" id="KW-0175">Coiled coil</keyword>
<evidence type="ECO:0000256" key="3">
    <source>
        <dbReference type="SAM" id="SignalP"/>
    </source>
</evidence>
<feature type="signal peptide" evidence="3">
    <location>
        <begin position="1"/>
        <end position="21"/>
    </location>
</feature>
<feature type="compositionally biased region" description="Low complexity" evidence="2">
    <location>
        <begin position="88"/>
        <end position="97"/>
    </location>
</feature>
<feature type="region of interest" description="Disordered" evidence="2">
    <location>
        <begin position="74"/>
        <end position="98"/>
    </location>
</feature>
<keyword evidence="5" id="KW-1185">Reference proteome</keyword>
<sequence length="177" mass="20563">ISRFRSKQFIVVILVLTACQHNKVPKEEDCLHVVDHGKLRLVLVGNATVRSWFSNLHWCTNRGVWRTWNNMDTKSRSETSGRHSCFASSSRLSSSSSTAWRKAMAEAAAAREQAEYEKRMADKENELKQFEAEEERKREQQRAKYERDMAILAAYNRPVWFSSVVHQSILNNKCWLG</sequence>
<accession>A0A9W9Z0U8</accession>
<comment type="caution">
    <text evidence="4">The sequence shown here is derived from an EMBL/GenBank/DDBJ whole genome shotgun (WGS) entry which is preliminary data.</text>
</comment>
<dbReference type="AlphaFoldDB" id="A0A9W9Z0U8"/>
<evidence type="ECO:0000256" key="2">
    <source>
        <dbReference type="SAM" id="MobiDB-lite"/>
    </source>
</evidence>
<keyword evidence="3" id="KW-0732">Signal</keyword>
<feature type="coiled-coil region" evidence="1">
    <location>
        <begin position="104"/>
        <end position="143"/>
    </location>
</feature>
<feature type="chain" id="PRO_5040815799" evidence="3">
    <location>
        <begin position="22"/>
        <end position="177"/>
    </location>
</feature>
<dbReference type="EMBL" id="MU826844">
    <property type="protein sequence ID" value="KAJ7371618.1"/>
    <property type="molecule type" value="Genomic_DNA"/>
</dbReference>
<reference evidence="4" key="1">
    <citation type="submission" date="2023-01" db="EMBL/GenBank/DDBJ databases">
        <title>Genome assembly of the deep-sea coral Lophelia pertusa.</title>
        <authorList>
            <person name="Herrera S."/>
            <person name="Cordes E."/>
        </authorList>
    </citation>
    <scope>NUCLEOTIDE SEQUENCE</scope>
    <source>
        <strain evidence="4">USNM1676648</strain>
        <tissue evidence="4">Polyp</tissue>
    </source>
</reference>
<name>A0A9W9Z0U8_9CNID</name>
<protein>
    <submittedName>
        <fullName evidence="4">Uncharacterized protein</fullName>
    </submittedName>
</protein>
<dbReference type="Proteomes" id="UP001163046">
    <property type="component" value="Unassembled WGS sequence"/>
</dbReference>
<proteinExistence type="predicted"/>
<evidence type="ECO:0000256" key="1">
    <source>
        <dbReference type="SAM" id="Coils"/>
    </source>
</evidence>
<feature type="non-terminal residue" evidence="4">
    <location>
        <position position="1"/>
    </location>
</feature>